<keyword evidence="2" id="KW-0732">Signal</keyword>
<proteinExistence type="predicted"/>
<feature type="chain" id="PRO_5015005658" evidence="2">
    <location>
        <begin position="20"/>
        <end position="117"/>
    </location>
</feature>
<evidence type="ECO:0000256" key="1">
    <source>
        <dbReference type="SAM" id="MobiDB-lite"/>
    </source>
</evidence>
<dbReference type="EMBL" id="GGFJ01012125">
    <property type="protein sequence ID" value="MBW61266.1"/>
    <property type="molecule type" value="Transcribed_RNA"/>
</dbReference>
<evidence type="ECO:0000313" key="3">
    <source>
        <dbReference type="EMBL" id="MBW61266.1"/>
    </source>
</evidence>
<reference evidence="3" key="1">
    <citation type="submission" date="2018-01" db="EMBL/GenBank/DDBJ databases">
        <title>An insight into the sialome of Amazonian anophelines.</title>
        <authorList>
            <person name="Ribeiro J.M."/>
            <person name="Scarpassa V."/>
            <person name="Calvo E."/>
        </authorList>
    </citation>
    <scope>NUCLEOTIDE SEQUENCE</scope>
    <source>
        <tissue evidence="3">Salivary glands</tissue>
    </source>
</reference>
<feature type="region of interest" description="Disordered" evidence="1">
    <location>
        <begin position="28"/>
        <end position="50"/>
    </location>
</feature>
<name>A0A2M4C7B2_9DIPT</name>
<sequence>MVVVTIVGICCCCCSVTVGDVVATVESLSSARNEDRSPLEGDPPEERRRRRKLLVGGGFSSVSTMFTRPESAVKWTSVLQNSTRFLFRLMSSISVWLKPFTLTDDLRSNMVRRLSRT</sequence>
<feature type="signal peptide" evidence="2">
    <location>
        <begin position="1"/>
        <end position="19"/>
    </location>
</feature>
<feature type="compositionally biased region" description="Basic and acidic residues" evidence="1">
    <location>
        <begin position="32"/>
        <end position="47"/>
    </location>
</feature>
<evidence type="ECO:0000256" key="2">
    <source>
        <dbReference type="SAM" id="SignalP"/>
    </source>
</evidence>
<protein>
    <submittedName>
        <fullName evidence="3">Putative secreted protein</fullName>
    </submittedName>
</protein>
<dbReference type="AlphaFoldDB" id="A0A2M4C7B2"/>
<accession>A0A2M4C7B2</accession>
<organism evidence="3">
    <name type="scientific">Anopheles marajoara</name>
    <dbReference type="NCBI Taxonomy" id="58244"/>
    <lineage>
        <taxon>Eukaryota</taxon>
        <taxon>Metazoa</taxon>
        <taxon>Ecdysozoa</taxon>
        <taxon>Arthropoda</taxon>
        <taxon>Hexapoda</taxon>
        <taxon>Insecta</taxon>
        <taxon>Pterygota</taxon>
        <taxon>Neoptera</taxon>
        <taxon>Endopterygota</taxon>
        <taxon>Diptera</taxon>
        <taxon>Nematocera</taxon>
        <taxon>Culicoidea</taxon>
        <taxon>Culicidae</taxon>
        <taxon>Anophelinae</taxon>
        <taxon>Anopheles</taxon>
    </lineage>
</organism>